<name>A0ABN2RFP9_9MICO</name>
<keyword evidence="2" id="KW-0349">Heme</keyword>
<dbReference type="InterPro" id="IPR002397">
    <property type="entry name" value="Cyt_P450_B"/>
</dbReference>
<dbReference type="InterPro" id="IPR036396">
    <property type="entry name" value="Cyt_P450_sf"/>
</dbReference>
<reference evidence="3 4" key="1">
    <citation type="journal article" date="2019" name="Int. J. Syst. Evol. Microbiol.">
        <title>The Global Catalogue of Microorganisms (GCM) 10K type strain sequencing project: providing services to taxonomists for standard genome sequencing and annotation.</title>
        <authorList>
            <consortium name="The Broad Institute Genomics Platform"/>
            <consortium name="The Broad Institute Genome Sequencing Center for Infectious Disease"/>
            <person name="Wu L."/>
            <person name="Ma J."/>
        </authorList>
    </citation>
    <scope>NUCLEOTIDE SEQUENCE [LARGE SCALE GENOMIC DNA]</scope>
    <source>
        <strain evidence="3 4">JCM 13584</strain>
    </source>
</reference>
<organism evidence="3 4">
    <name type="scientific">Agromyces allii</name>
    <dbReference type="NCBI Taxonomy" id="393607"/>
    <lineage>
        <taxon>Bacteria</taxon>
        <taxon>Bacillati</taxon>
        <taxon>Actinomycetota</taxon>
        <taxon>Actinomycetes</taxon>
        <taxon>Micrococcales</taxon>
        <taxon>Microbacteriaceae</taxon>
        <taxon>Agromyces</taxon>
    </lineage>
</organism>
<dbReference type="EMBL" id="BAAAMK010000013">
    <property type="protein sequence ID" value="GAA1967941.1"/>
    <property type="molecule type" value="Genomic_DNA"/>
</dbReference>
<evidence type="ECO:0000256" key="2">
    <source>
        <dbReference type="RuleBase" id="RU000461"/>
    </source>
</evidence>
<dbReference type="InterPro" id="IPR001128">
    <property type="entry name" value="Cyt_P450"/>
</dbReference>
<dbReference type="PANTHER" id="PTHR46696:SF1">
    <property type="entry name" value="CYTOCHROME P450 YJIB-RELATED"/>
    <property type="match status" value="1"/>
</dbReference>
<dbReference type="PRINTS" id="PR00385">
    <property type="entry name" value="P450"/>
</dbReference>
<dbReference type="PRINTS" id="PR00359">
    <property type="entry name" value="BP450"/>
</dbReference>
<dbReference type="Gene3D" id="1.10.630.10">
    <property type="entry name" value="Cytochrome P450"/>
    <property type="match status" value="1"/>
</dbReference>
<dbReference type="PANTHER" id="PTHR46696">
    <property type="entry name" value="P450, PUTATIVE (EUROFUNG)-RELATED"/>
    <property type="match status" value="1"/>
</dbReference>
<keyword evidence="4" id="KW-1185">Reference proteome</keyword>
<keyword evidence="2" id="KW-0560">Oxidoreductase</keyword>
<dbReference type="PROSITE" id="PS00086">
    <property type="entry name" value="CYTOCHROME_P450"/>
    <property type="match status" value="1"/>
</dbReference>
<dbReference type="CDD" id="cd11030">
    <property type="entry name" value="CYP105-like"/>
    <property type="match status" value="1"/>
</dbReference>
<sequence>MTTATFSMQRIDPYSPPAEHLRLQQEAPVSQVPWRNDTTIWAVTRHADVRTVLGDARFSSDRSLPGHPTFAGYTSASKLKNLIEMDPPEHTQQRVRVMGEFTVKKIAAMRPRIEQIVEETIDAMLASGTEADLVEALSLPVPSVVIAELLGVPFEDHSLFQENSAAFVEADATPEQRMAAMGALKEYIGGLVADRIERPGDDILSRQLAAGAPPEELTALGFLLLIAGHETTANMISLCVATLIDKPELLQQLRENPALLPGAVEELLRYFTIAEVGGLRLATADLEVGGVLIPAGDAVFALCNTANRDAEVFPEPNTIDFTRGARNHVAFGFGPHQCLGQNLARLELEIVLEAVIRRIPTLRFAGTFDDISFKEWGPNYGVYRLPVAW</sequence>
<comment type="similarity">
    <text evidence="1 2">Belongs to the cytochrome P450 family.</text>
</comment>
<dbReference type="SUPFAM" id="SSF48264">
    <property type="entry name" value="Cytochrome P450"/>
    <property type="match status" value="1"/>
</dbReference>
<keyword evidence="2" id="KW-0503">Monooxygenase</keyword>
<dbReference type="RefSeq" id="WP_157415698.1">
    <property type="nucleotide sequence ID" value="NZ_BAAAMK010000013.1"/>
</dbReference>
<evidence type="ECO:0000313" key="3">
    <source>
        <dbReference type="EMBL" id="GAA1967941.1"/>
    </source>
</evidence>
<accession>A0ABN2RFP9</accession>
<evidence type="ECO:0000256" key="1">
    <source>
        <dbReference type="ARBA" id="ARBA00010617"/>
    </source>
</evidence>
<proteinExistence type="inferred from homology"/>
<keyword evidence="2" id="KW-0479">Metal-binding</keyword>
<protein>
    <submittedName>
        <fullName evidence="3">Cytochrome P450</fullName>
    </submittedName>
</protein>
<dbReference type="Pfam" id="PF00067">
    <property type="entry name" value="p450"/>
    <property type="match status" value="2"/>
</dbReference>
<evidence type="ECO:0000313" key="4">
    <source>
        <dbReference type="Proteomes" id="UP001499954"/>
    </source>
</evidence>
<keyword evidence="2" id="KW-0408">Iron</keyword>
<dbReference type="Proteomes" id="UP001499954">
    <property type="component" value="Unassembled WGS sequence"/>
</dbReference>
<gene>
    <name evidence="3" type="ORF">GCM10009717_38610</name>
</gene>
<comment type="caution">
    <text evidence="3">The sequence shown here is derived from an EMBL/GenBank/DDBJ whole genome shotgun (WGS) entry which is preliminary data.</text>
</comment>
<dbReference type="InterPro" id="IPR017972">
    <property type="entry name" value="Cyt_P450_CS"/>
</dbReference>